<feature type="domain" description="2-C-methyl-D-erythritol 2,4-cyclodiphosphate synthase" evidence="12">
    <location>
        <begin position="228"/>
        <end position="386"/>
    </location>
</feature>
<keyword evidence="8 10" id="KW-0456">Lyase</keyword>
<reference evidence="13 14" key="1">
    <citation type="submission" date="2016-11" db="EMBL/GenBank/DDBJ databases">
        <authorList>
            <person name="Varghese N."/>
            <person name="Submissions S."/>
        </authorList>
    </citation>
    <scope>NUCLEOTIDE SEQUENCE [LARGE SCALE GENOMIC DNA]</scope>
    <source>
        <strain evidence="13 14">DSM 20664</strain>
    </source>
</reference>
<comment type="function">
    <text evidence="10">Involved in the biosynthesis of isopentenyl diphosphate (IPP) and dimethylallyl diphosphate (DMAPP), two major building blocks of isoprenoid compounds. Catalyzes the conversion of 4-diphosphocytidyl-2-C-methyl-D-erythritol 2-phosphate (CDP-ME2P) to 2-C-methyl-D-erythritol 2,4-cyclodiphosphate (ME-CPP) with a corresponding release of cytidine 5-monophosphate (CMP).</text>
</comment>
<dbReference type="Pfam" id="PF01128">
    <property type="entry name" value="IspD"/>
    <property type="match status" value="1"/>
</dbReference>
<dbReference type="SUPFAM" id="SSF69765">
    <property type="entry name" value="IpsF-like"/>
    <property type="match status" value="1"/>
</dbReference>
<dbReference type="InterPro" id="IPR018294">
    <property type="entry name" value="ISPD_synthase_CS"/>
</dbReference>
<dbReference type="InterPro" id="IPR036571">
    <property type="entry name" value="MECDP_synthase_sf"/>
</dbReference>
<dbReference type="Gene3D" id="3.30.1330.50">
    <property type="entry name" value="2-C-methyl-D-erythritol 2,4-cyclodiphosphate synthase"/>
    <property type="match status" value="1"/>
</dbReference>
<feature type="site" description="Transition state stabilizer" evidence="10">
    <location>
        <position position="262"/>
    </location>
</feature>
<keyword evidence="14" id="KW-1185">Reference proteome</keyword>
<feature type="binding site" evidence="10">
    <location>
        <begin position="235"/>
        <end position="237"/>
    </location>
    <ligand>
        <name>4-CDP-2-C-methyl-D-erythritol 2-phosphate</name>
        <dbReference type="ChEBI" id="CHEBI:57919"/>
    </ligand>
</feature>
<feature type="binding site" evidence="10">
    <location>
        <position position="270"/>
    </location>
    <ligand>
        <name>a divalent metal cation</name>
        <dbReference type="ChEBI" id="CHEBI:60240"/>
    </ligand>
</feature>
<comment type="subunit">
    <text evidence="10">Homotrimer.</text>
</comment>
<comment type="caution">
    <text evidence="13">The sequence shown here is derived from an EMBL/GenBank/DDBJ whole genome shotgun (WGS) entry which is preliminary data.</text>
</comment>
<dbReference type="EMBL" id="FSQZ01000001">
    <property type="protein sequence ID" value="SIN63008.1"/>
    <property type="molecule type" value="Genomic_DNA"/>
</dbReference>
<evidence type="ECO:0000256" key="2">
    <source>
        <dbReference type="ARBA" id="ARBA00004709"/>
    </source>
</evidence>
<evidence type="ECO:0000256" key="8">
    <source>
        <dbReference type="ARBA" id="ARBA00023239"/>
    </source>
</evidence>
<keyword evidence="4" id="KW-0808">Transferase</keyword>
<accession>A0ABY1JB24</accession>
<dbReference type="RefSeq" id="WP_074199062.1">
    <property type="nucleotide sequence ID" value="NZ_FSQZ01000001.1"/>
</dbReference>
<dbReference type="InterPro" id="IPR029044">
    <property type="entry name" value="Nucleotide-diphossugar_trans"/>
</dbReference>
<dbReference type="Pfam" id="PF02542">
    <property type="entry name" value="YgbB"/>
    <property type="match status" value="1"/>
</dbReference>
<dbReference type="PANTHER" id="PTHR43181">
    <property type="entry name" value="2-C-METHYL-D-ERYTHRITOL 2,4-CYCLODIPHOSPHATE SYNTHASE, CHLOROPLASTIC"/>
    <property type="match status" value="1"/>
</dbReference>
<protein>
    <recommendedName>
        <fullName evidence="3 10">2-C-methyl-D-erythritol 2,4-cyclodiphosphate synthase</fullName>
        <shortName evidence="10">MECDP-synthase</shortName>
        <shortName evidence="10">MECPP-synthase</shortName>
        <shortName evidence="10">MECPS</shortName>
        <ecNumber evidence="3 10">4.6.1.12</ecNumber>
    </recommendedName>
</protein>
<evidence type="ECO:0000256" key="11">
    <source>
        <dbReference type="RuleBase" id="RU004395"/>
    </source>
</evidence>
<feature type="binding site" evidence="10">
    <location>
        <position position="374"/>
    </location>
    <ligand>
        <name>4-CDP-2-C-methyl-D-erythritol 2-phosphate</name>
        <dbReference type="ChEBI" id="CHEBI:57919"/>
    </ligand>
</feature>
<keyword evidence="9" id="KW-0511">Multifunctional enzyme</keyword>
<sequence>MFHKRCSFVLLAGGRGARMGSPFKQFRPLGGIPLWAWGLRLANRLYSMGLIEEAVVVFPRDIDFTDQIEHLDKFDMPSKIVKGGETRPASSLAGVTASCGDYVLVHDAARPFASVRLVKRIISALTPESGVIPLTPVRDALKRVSGKGDIFPVSRENLWCTQTPQGFPREELIAAMQLAGDNISDEAEAWIKAGHEIKFVEGEPNNIKVTYESDLKFCETIAQGMGQFRVGHGFDVHPLRPWRKLILAGCDIPDAPLGLDGHSDGDVISHAVADALLGAAGEPDLGTLYPASDERYKDASSLIFLQEISRLLSQKNWSLIWLDVTLEAQLPRLSGYIERFKENLEDALSNLIWNKGKVVNIKVKSGEGVGAVGRARCMRCHCIATMRGDIL</sequence>
<organism evidence="13 14">
    <name type="scientific">Acetomicrobium flavidum</name>
    <dbReference type="NCBI Taxonomy" id="49896"/>
    <lineage>
        <taxon>Bacteria</taxon>
        <taxon>Thermotogati</taxon>
        <taxon>Synergistota</taxon>
        <taxon>Synergistia</taxon>
        <taxon>Synergistales</taxon>
        <taxon>Acetomicrobiaceae</taxon>
        <taxon>Acetomicrobium</taxon>
    </lineage>
</organism>
<evidence type="ECO:0000256" key="6">
    <source>
        <dbReference type="ARBA" id="ARBA00022723"/>
    </source>
</evidence>
<keyword evidence="5" id="KW-0548">Nucleotidyltransferase</keyword>
<dbReference type="CDD" id="cd02516">
    <property type="entry name" value="CDP-ME_synthetase"/>
    <property type="match status" value="1"/>
</dbReference>
<evidence type="ECO:0000256" key="4">
    <source>
        <dbReference type="ARBA" id="ARBA00022679"/>
    </source>
</evidence>
<evidence type="ECO:0000256" key="7">
    <source>
        <dbReference type="ARBA" id="ARBA00023229"/>
    </source>
</evidence>
<feature type="binding site" evidence="10">
    <location>
        <position position="237"/>
    </location>
    <ligand>
        <name>a divalent metal cation</name>
        <dbReference type="ChEBI" id="CHEBI:60240"/>
    </ligand>
</feature>
<dbReference type="PROSITE" id="PS01295">
    <property type="entry name" value="ISPD"/>
    <property type="match status" value="1"/>
</dbReference>
<comment type="pathway">
    <text evidence="2 10">Isoprenoid biosynthesis; isopentenyl diphosphate biosynthesis via DXP pathway; isopentenyl diphosphate from 1-deoxy-D-xylulose 5-phosphate: step 4/6.</text>
</comment>
<evidence type="ECO:0000256" key="3">
    <source>
        <dbReference type="ARBA" id="ARBA00012579"/>
    </source>
</evidence>
<dbReference type="SUPFAM" id="SSF53448">
    <property type="entry name" value="Nucleotide-diphospho-sugar transferases"/>
    <property type="match status" value="1"/>
</dbReference>
<dbReference type="PROSITE" id="PS01350">
    <property type="entry name" value="ISPF"/>
    <property type="match status" value="1"/>
</dbReference>
<keyword evidence="7 10" id="KW-0414">Isoprene biosynthesis</keyword>
<evidence type="ECO:0000256" key="5">
    <source>
        <dbReference type="ARBA" id="ARBA00022695"/>
    </source>
</evidence>
<name>A0ABY1JB24_9BACT</name>
<dbReference type="Proteomes" id="UP000185093">
    <property type="component" value="Unassembled WGS sequence"/>
</dbReference>
<dbReference type="InterPro" id="IPR003526">
    <property type="entry name" value="MECDP_synthase"/>
</dbReference>
<gene>
    <name evidence="10" type="primary">ispF</name>
    <name evidence="13" type="ORF">SAMN05444368_0298</name>
</gene>
<comment type="similarity">
    <text evidence="10 11">Belongs to the IspF family.</text>
</comment>
<comment type="cofactor">
    <cofactor evidence="10">
        <name>a divalent metal cation</name>
        <dbReference type="ChEBI" id="CHEBI:60240"/>
    </cofactor>
    <text evidence="10">Binds 1 divalent metal cation per subunit.</text>
</comment>
<dbReference type="PANTHER" id="PTHR43181:SF1">
    <property type="entry name" value="2-C-METHYL-D-ERYTHRITOL 2,4-CYCLODIPHOSPHATE SYNTHASE, CHLOROPLASTIC"/>
    <property type="match status" value="1"/>
</dbReference>
<dbReference type="InterPro" id="IPR034683">
    <property type="entry name" value="IspD/TarI"/>
</dbReference>
<feature type="binding site" evidence="10">
    <location>
        <begin position="284"/>
        <end position="286"/>
    </location>
    <ligand>
        <name>4-CDP-2-C-methyl-D-erythritol 2-phosphate</name>
        <dbReference type="ChEBI" id="CHEBI:57919"/>
    </ligand>
</feature>
<dbReference type="Gene3D" id="3.90.550.10">
    <property type="entry name" value="Spore Coat Polysaccharide Biosynthesis Protein SpsA, Chain A"/>
    <property type="match status" value="1"/>
</dbReference>
<feature type="binding site" evidence="10">
    <location>
        <position position="235"/>
    </location>
    <ligand>
        <name>a divalent metal cation</name>
        <dbReference type="ChEBI" id="CHEBI:60240"/>
    </ligand>
</feature>
<dbReference type="EC" id="4.6.1.12" evidence="3 10"/>
<dbReference type="InterPro" id="IPR020555">
    <property type="entry name" value="MECDP_synthase_CS"/>
</dbReference>
<comment type="catalytic activity">
    <reaction evidence="1 10 11">
        <text>4-CDP-2-C-methyl-D-erythritol 2-phosphate = 2-C-methyl-D-erythritol 2,4-cyclic diphosphate + CMP</text>
        <dbReference type="Rhea" id="RHEA:23864"/>
        <dbReference type="ChEBI" id="CHEBI:57919"/>
        <dbReference type="ChEBI" id="CHEBI:58483"/>
        <dbReference type="ChEBI" id="CHEBI:60377"/>
        <dbReference type="EC" id="4.6.1.12"/>
    </reaction>
</comment>
<feature type="binding site" evidence="10">
    <location>
        <begin position="262"/>
        <end position="263"/>
    </location>
    <ligand>
        <name>4-CDP-2-C-methyl-D-erythritol 2-phosphate</name>
        <dbReference type="ChEBI" id="CHEBI:57919"/>
    </ligand>
</feature>
<keyword evidence="6 10" id="KW-0479">Metal-binding</keyword>
<evidence type="ECO:0000313" key="13">
    <source>
        <dbReference type="EMBL" id="SIN63008.1"/>
    </source>
</evidence>
<evidence type="ECO:0000259" key="12">
    <source>
        <dbReference type="Pfam" id="PF02542"/>
    </source>
</evidence>
<evidence type="ECO:0000256" key="1">
    <source>
        <dbReference type="ARBA" id="ARBA00000200"/>
    </source>
</evidence>
<proteinExistence type="inferred from homology"/>
<dbReference type="HAMAP" id="MF_00107">
    <property type="entry name" value="IspF"/>
    <property type="match status" value="1"/>
</dbReference>
<dbReference type="CDD" id="cd00554">
    <property type="entry name" value="MECDP_synthase"/>
    <property type="match status" value="1"/>
</dbReference>
<evidence type="ECO:0000256" key="9">
    <source>
        <dbReference type="ARBA" id="ARBA00023268"/>
    </source>
</evidence>
<comment type="caution">
    <text evidence="10">Lacks conserved residue(s) required for the propagation of feature annotation.</text>
</comment>
<evidence type="ECO:0000313" key="14">
    <source>
        <dbReference type="Proteomes" id="UP000185093"/>
    </source>
</evidence>
<feature type="site" description="Transition state stabilizer" evidence="10">
    <location>
        <position position="365"/>
    </location>
</feature>
<dbReference type="NCBIfam" id="TIGR00151">
    <property type="entry name" value="ispF"/>
    <property type="match status" value="1"/>
</dbReference>
<evidence type="ECO:0000256" key="10">
    <source>
        <dbReference type="HAMAP-Rule" id="MF_00107"/>
    </source>
</evidence>